<feature type="transmembrane region" description="Helical" evidence="8">
    <location>
        <begin position="23"/>
        <end position="44"/>
    </location>
</feature>
<evidence type="ECO:0000256" key="8">
    <source>
        <dbReference type="SAM" id="Phobius"/>
    </source>
</evidence>
<keyword evidence="7 8" id="KW-0472">Membrane</keyword>
<feature type="transmembrane region" description="Helical" evidence="8">
    <location>
        <begin position="107"/>
        <end position="128"/>
    </location>
</feature>
<keyword evidence="3" id="KW-1003">Cell membrane</keyword>
<dbReference type="GO" id="GO:0005886">
    <property type="term" value="C:plasma membrane"/>
    <property type="evidence" value="ECO:0007669"/>
    <property type="project" value="UniProtKB-SubCell"/>
</dbReference>
<keyword evidence="2" id="KW-0813">Transport</keyword>
<evidence type="ECO:0000256" key="3">
    <source>
        <dbReference type="ARBA" id="ARBA00022475"/>
    </source>
</evidence>
<name>A0A382L6J1_9ZZZZ</name>
<evidence type="ECO:0000256" key="4">
    <source>
        <dbReference type="ARBA" id="ARBA00022519"/>
    </source>
</evidence>
<keyword evidence="5 8" id="KW-0812">Transmembrane</keyword>
<sequence>MAIVLLIVTNVLGRFFLDFRFDFAVDVAPQLYGALIILGASYSLSKGSHIRTDIYWKNFSDRTKAIIDLIGYGLFFPSIGILTYYSVMDSYRSISIWEKSSNTMMQLIIWPYKVSITLGLILLLVYGIQEVRKCCLRL</sequence>
<proteinExistence type="predicted"/>
<evidence type="ECO:0000256" key="1">
    <source>
        <dbReference type="ARBA" id="ARBA00004429"/>
    </source>
</evidence>
<evidence type="ECO:0000313" key="10">
    <source>
        <dbReference type="EMBL" id="SVC31533.1"/>
    </source>
</evidence>
<comment type="subcellular location">
    <subcellularLocation>
        <location evidence="1">Cell inner membrane</location>
        <topology evidence="1">Multi-pass membrane protein</topology>
    </subcellularLocation>
</comment>
<evidence type="ECO:0000256" key="6">
    <source>
        <dbReference type="ARBA" id="ARBA00022989"/>
    </source>
</evidence>
<evidence type="ECO:0000256" key="2">
    <source>
        <dbReference type="ARBA" id="ARBA00022448"/>
    </source>
</evidence>
<gene>
    <name evidence="10" type="ORF">METZ01_LOCUS284387</name>
</gene>
<dbReference type="EMBL" id="UINC01084673">
    <property type="protein sequence ID" value="SVC31533.1"/>
    <property type="molecule type" value="Genomic_DNA"/>
</dbReference>
<dbReference type="PANTHER" id="PTHR35011:SF4">
    <property type="entry name" value="SLL1102 PROTEIN"/>
    <property type="match status" value="1"/>
</dbReference>
<feature type="domain" description="Tripartite ATP-independent periplasmic transporters DctQ component" evidence="9">
    <location>
        <begin position="3"/>
        <end position="132"/>
    </location>
</feature>
<dbReference type="AlphaFoldDB" id="A0A382L6J1"/>
<dbReference type="InterPro" id="IPR007387">
    <property type="entry name" value="TRAP_DctQ"/>
</dbReference>
<keyword evidence="4" id="KW-0997">Cell inner membrane</keyword>
<evidence type="ECO:0000259" key="9">
    <source>
        <dbReference type="Pfam" id="PF04290"/>
    </source>
</evidence>
<organism evidence="10">
    <name type="scientific">marine metagenome</name>
    <dbReference type="NCBI Taxonomy" id="408172"/>
    <lineage>
        <taxon>unclassified sequences</taxon>
        <taxon>metagenomes</taxon>
        <taxon>ecological metagenomes</taxon>
    </lineage>
</organism>
<keyword evidence="6 8" id="KW-1133">Transmembrane helix</keyword>
<accession>A0A382L6J1</accession>
<evidence type="ECO:0000256" key="5">
    <source>
        <dbReference type="ARBA" id="ARBA00022692"/>
    </source>
</evidence>
<protein>
    <recommendedName>
        <fullName evidence="9">Tripartite ATP-independent periplasmic transporters DctQ component domain-containing protein</fullName>
    </recommendedName>
</protein>
<dbReference type="InterPro" id="IPR055348">
    <property type="entry name" value="DctQ"/>
</dbReference>
<feature type="transmembrane region" description="Helical" evidence="8">
    <location>
        <begin position="65"/>
        <end position="87"/>
    </location>
</feature>
<reference evidence="10" key="1">
    <citation type="submission" date="2018-05" db="EMBL/GenBank/DDBJ databases">
        <authorList>
            <person name="Lanie J.A."/>
            <person name="Ng W.-L."/>
            <person name="Kazmierczak K.M."/>
            <person name="Andrzejewski T.M."/>
            <person name="Davidsen T.M."/>
            <person name="Wayne K.J."/>
            <person name="Tettelin H."/>
            <person name="Glass J.I."/>
            <person name="Rusch D."/>
            <person name="Podicherti R."/>
            <person name="Tsui H.-C.T."/>
            <person name="Winkler M.E."/>
        </authorList>
    </citation>
    <scope>NUCLEOTIDE SEQUENCE</scope>
</reference>
<evidence type="ECO:0000256" key="7">
    <source>
        <dbReference type="ARBA" id="ARBA00023136"/>
    </source>
</evidence>
<dbReference type="PANTHER" id="PTHR35011">
    <property type="entry name" value="2,3-DIKETO-L-GULONATE TRAP TRANSPORTER SMALL PERMEASE PROTEIN YIAM"/>
    <property type="match status" value="1"/>
</dbReference>
<dbReference type="Pfam" id="PF04290">
    <property type="entry name" value="DctQ"/>
    <property type="match status" value="1"/>
</dbReference>